<reference evidence="8" key="1">
    <citation type="journal article" date="2021" name="PeerJ">
        <title>Extensive microbial diversity within the chicken gut microbiome revealed by metagenomics and culture.</title>
        <authorList>
            <person name="Gilroy R."/>
            <person name="Ravi A."/>
            <person name="Getino M."/>
            <person name="Pursley I."/>
            <person name="Horton D.L."/>
            <person name="Alikhan N.F."/>
            <person name="Baker D."/>
            <person name="Gharbi K."/>
            <person name="Hall N."/>
            <person name="Watson M."/>
            <person name="Adriaenssens E.M."/>
            <person name="Foster-Nyarko E."/>
            <person name="Jarju S."/>
            <person name="Secka A."/>
            <person name="Antonio M."/>
            <person name="Oren A."/>
            <person name="Chaudhuri R.R."/>
            <person name="La Ragione R."/>
            <person name="Hildebrand F."/>
            <person name="Pallen M.J."/>
        </authorList>
    </citation>
    <scope>NUCLEOTIDE SEQUENCE</scope>
    <source>
        <strain evidence="8">ChiHjej12B11-16260</strain>
    </source>
</reference>
<proteinExistence type="predicted"/>
<dbReference type="GO" id="GO:0005886">
    <property type="term" value="C:plasma membrane"/>
    <property type="evidence" value="ECO:0007669"/>
    <property type="project" value="UniProtKB-SubCell"/>
</dbReference>
<accession>A0A9D1VQJ9</accession>
<dbReference type="GO" id="GO:0016746">
    <property type="term" value="F:acyltransferase activity"/>
    <property type="evidence" value="ECO:0007669"/>
    <property type="project" value="UniProtKB-KW"/>
</dbReference>
<keyword evidence="5 7" id="KW-0472">Membrane</keyword>
<dbReference type="EMBL" id="DXFB01000086">
    <property type="protein sequence ID" value="HIX45209.1"/>
    <property type="molecule type" value="Genomic_DNA"/>
</dbReference>
<keyword evidence="7" id="KW-1133">Transmembrane helix</keyword>
<organism evidence="8 9">
    <name type="scientific">Candidatus Barnesiella excrementipullorum</name>
    <dbReference type="NCBI Taxonomy" id="2838479"/>
    <lineage>
        <taxon>Bacteria</taxon>
        <taxon>Pseudomonadati</taxon>
        <taxon>Bacteroidota</taxon>
        <taxon>Bacteroidia</taxon>
        <taxon>Bacteroidales</taxon>
        <taxon>Barnesiellaceae</taxon>
        <taxon>Barnesiella</taxon>
    </lineage>
</organism>
<evidence type="ECO:0000256" key="2">
    <source>
        <dbReference type="ARBA" id="ARBA00022475"/>
    </source>
</evidence>
<dbReference type="Pfam" id="PF03279">
    <property type="entry name" value="Lip_A_acyltrans"/>
    <property type="match status" value="1"/>
</dbReference>
<comment type="subcellular location">
    <subcellularLocation>
        <location evidence="1">Cell inner membrane</location>
    </subcellularLocation>
</comment>
<feature type="transmembrane region" description="Helical" evidence="7">
    <location>
        <begin position="12"/>
        <end position="43"/>
    </location>
</feature>
<dbReference type="CDD" id="cd07984">
    <property type="entry name" value="LPLAT_LABLAT-like"/>
    <property type="match status" value="1"/>
</dbReference>
<evidence type="ECO:0000256" key="7">
    <source>
        <dbReference type="SAM" id="Phobius"/>
    </source>
</evidence>
<evidence type="ECO:0000256" key="3">
    <source>
        <dbReference type="ARBA" id="ARBA00022519"/>
    </source>
</evidence>
<keyword evidence="2" id="KW-1003">Cell membrane</keyword>
<keyword evidence="3" id="KW-0997">Cell inner membrane</keyword>
<keyword evidence="4" id="KW-0808">Transferase</keyword>
<evidence type="ECO:0000256" key="1">
    <source>
        <dbReference type="ARBA" id="ARBA00004533"/>
    </source>
</evidence>
<dbReference type="AlphaFoldDB" id="A0A9D1VQJ9"/>
<gene>
    <name evidence="8" type="ORF">H9982_03215</name>
</gene>
<evidence type="ECO:0000256" key="6">
    <source>
        <dbReference type="ARBA" id="ARBA00023315"/>
    </source>
</evidence>
<keyword evidence="7" id="KW-0812">Transmembrane</keyword>
<dbReference type="Proteomes" id="UP000824246">
    <property type="component" value="Unassembled WGS sequence"/>
</dbReference>
<reference evidence="8" key="2">
    <citation type="submission" date="2021-04" db="EMBL/GenBank/DDBJ databases">
        <authorList>
            <person name="Gilroy R."/>
        </authorList>
    </citation>
    <scope>NUCLEOTIDE SEQUENCE</scope>
    <source>
        <strain evidence="8">ChiHjej12B11-16260</strain>
    </source>
</reference>
<sequence>MKHIVENTAYYLLYGLLYMFALLPMTLLYLLSDVLYYVVYYIIRYRRKVVRQNIAMAFPEKDESERRVIERRFFHFLTDYVVETIKVLHISDAGMKRRMRFENAGLIDRLTGEGRSVILLLGHYGNWEWIPSLTLWCDSSRFVGGQIYRPLRNCCFDRLFLHLRTRFGTECIAKKDTLRVLLQHKRAGKPFVTGFMADQTPSPANIHHWVTFMGMPTPVLTGYETLARKLDAAIVYIDVEVLSRGRYRATFKLAEEHPVATEGFPVADRYMAAMEHTIRRAPHAWLWTHKRWKHSHLFVK</sequence>
<name>A0A9D1VQJ9_9BACT</name>
<keyword evidence="6 8" id="KW-0012">Acyltransferase</keyword>
<dbReference type="GO" id="GO:0009247">
    <property type="term" value="P:glycolipid biosynthetic process"/>
    <property type="evidence" value="ECO:0007669"/>
    <property type="project" value="UniProtKB-ARBA"/>
</dbReference>
<evidence type="ECO:0000313" key="8">
    <source>
        <dbReference type="EMBL" id="HIX45209.1"/>
    </source>
</evidence>
<evidence type="ECO:0000313" key="9">
    <source>
        <dbReference type="Proteomes" id="UP000824246"/>
    </source>
</evidence>
<dbReference type="InterPro" id="IPR004960">
    <property type="entry name" value="LipA_acyltrans"/>
</dbReference>
<protein>
    <submittedName>
        <fullName evidence="8">Lysophospholipid acyltransferase family protein</fullName>
    </submittedName>
</protein>
<evidence type="ECO:0000256" key="4">
    <source>
        <dbReference type="ARBA" id="ARBA00022679"/>
    </source>
</evidence>
<dbReference type="PIRSF" id="PIRSF026649">
    <property type="entry name" value="MsbB"/>
    <property type="match status" value="1"/>
</dbReference>
<dbReference type="PANTHER" id="PTHR30606">
    <property type="entry name" value="LIPID A BIOSYNTHESIS LAUROYL ACYLTRANSFERASE"/>
    <property type="match status" value="1"/>
</dbReference>
<comment type="caution">
    <text evidence="8">The sequence shown here is derived from an EMBL/GenBank/DDBJ whole genome shotgun (WGS) entry which is preliminary data.</text>
</comment>
<dbReference type="PANTHER" id="PTHR30606:SF10">
    <property type="entry name" value="PHOSPHATIDYLINOSITOL MANNOSIDE ACYLTRANSFERASE"/>
    <property type="match status" value="1"/>
</dbReference>
<evidence type="ECO:0000256" key="5">
    <source>
        <dbReference type="ARBA" id="ARBA00023136"/>
    </source>
</evidence>